<reference evidence="3" key="2">
    <citation type="submission" date="2021-09" db="EMBL/GenBank/DDBJ databases">
        <authorList>
            <person name="Jia N."/>
            <person name="Wang J."/>
            <person name="Shi W."/>
            <person name="Du L."/>
            <person name="Sun Y."/>
            <person name="Zhan W."/>
            <person name="Jiang J."/>
            <person name="Wang Q."/>
            <person name="Zhang B."/>
            <person name="Ji P."/>
            <person name="Sakyi L.B."/>
            <person name="Cui X."/>
            <person name="Yuan T."/>
            <person name="Jiang B."/>
            <person name="Yang W."/>
            <person name="Lam T.T.-Y."/>
            <person name="Chang Q."/>
            <person name="Ding S."/>
            <person name="Wang X."/>
            <person name="Zhu J."/>
            <person name="Ruan X."/>
            <person name="Zhao L."/>
            <person name="Wei J."/>
            <person name="Que T."/>
            <person name="Du C."/>
            <person name="Cheng J."/>
            <person name="Dai P."/>
            <person name="Han X."/>
            <person name="Huang E."/>
            <person name="Gao Y."/>
            <person name="Liu J."/>
            <person name="Shao H."/>
            <person name="Ye R."/>
            <person name="Li L."/>
            <person name="Wei W."/>
            <person name="Wang X."/>
            <person name="Wang C."/>
            <person name="Huo Q."/>
            <person name="Li W."/>
            <person name="Guo W."/>
            <person name="Chen H."/>
            <person name="Chen S."/>
            <person name="Zhou L."/>
            <person name="Zhou L."/>
            <person name="Ni X."/>
            <person name="Tian J."/>
            <person name="Zhou Y."/>
            <person name="Sheng Y."/>
            <person name="Liu T."/>
            <person name="Pan Y."/>
            <person name="Xia L."/>
            <person name="Li J."/>
            <person name="Zhao F."/>
            <person name="Cao W."/>
        </authorList>
    </citation>
    <scope>NUCLEOTIDE SEQUENCE</scope>
    <source>
        <strain evidence="3">Rsan-2018</strain>
        <tissue evidence="3">Larvae</tissue>
    </source>
</reference>
<feature type="compositionally biased region" description="Basic and acidic residues" evidence="1">
    <location>
        <begin position="159"/>
        <end position="169"/>
    </location>
</feature>
<keyword evidence="2" id="KW-0472">Membrane</keyword>
<keyword evidence="4" id="KW-1185">Reference proteome</keyword>
<keyword evidence="2" id="KW-1133">Transmembrane helix</keyword>
<protein>
    <submittedName>
        <fullName evidence="3">Uncharacterized protein</fullName>
    </submittedName>
</protein>
<gene>
    <name evidence="3" type="ORF">HPB52_002969</name>
</gene>
<evidence type="ECO:0000256" key="2">
    <source>
        <dbReference type="SAM" id="Phobius"/>
    </source>
</evidence>
<sequence>MTANLIITADTAYDVILSVAAVTYGSFTGVNQNQDSATVSPQPDKAATAKGATFLEKWFDANAKFRPEDLDNYAVQTDAEADRFAQVEKVKVSGASILEGGPSWGSIVGIMAAVLIGGLVLTGAVLMPKMSLRHSAAAAAAAATELEAGGSGESADGAEEPKTVEKTAEATEPATSHEALAKK</sequence>
<organism evidence="3 4">
    <name type="scientific">Rhipicephalus sanguineus</name>
    <name type="common">Brown dog tick</name>
    <name type="synonym">Ixodes sanguineus</name>
    <dbReference type="NCBI Taxonomy" id="34632"/>
    <lineage>
        <taxon>Eukaryota</taxon>
        <taxon>Metazoa</taxon>
        <taxon>Ecdysozoa</taxon>
        <taxon>Arthropoda</taxon>
        <taxon>Chelicerata</taxon>
        <taxon>Arachnida</taxon>
        <taxon>Acari</taxon>
        <taxon>Parasitiformes</taxon>
        <taxon>Ixodida</taxon>
        <taxon>Ixodoidea</taxon>
        <taxon>Ixodidae</taxon>
        <taxon>Rhipicephalinae</taxon>
        <taxon>Rhipicephalus</taxon>
        <taxon>Rhipicephalus</taxon>
    </lineage>
</organism>
<dbReference type="AlphaFoldDB" id="A0A9D4Q4D6"/>
<dbReference type="EMBL" id="JABSTV010001248">
    <property type="protein sequence ID" value="KAH7967851.1"/>
    <property type="molecule type" value="Genomic_DNA"/>
</dbReference>
<feature type="transmembrane region" description="Helical" evidence="2">
    <location>
        <begin position="104"/>
        <end position="126"/>
    </location>
</feature>
<evidence type="ECO:0000313" key="3">
    <source>
        <dbReference type="EMBL" id="KAH7967851.1"/>
    </source>
</evidence>
<evidence type="ECO:0000313" key="4">
    <source>
        <dbReference type="Proteomes" id="UP000821837"/>
    </source>
</evidence>
<reference evidence="3" key="1">
    <citation type="journal article" date="2020" name="Cell">
        <title>Large-Scale Comparative Analyses of Tick Genomes Elucidate Their Genetic Diversity and Vector Capacities.</title>
        <authorList>
            <consortium name="Tick Genome and Microbiome Consortium (TIGMIC)"/>
            <person name="Jia N."/>
            <person name="Wang J."/>
            <person name="Shi W."/>
            <person name="Du L."/>
            <person name="Sun Y."/>
            <person name="Zhan W."/>
            <person name="Jiang J.F."/>
            <person name="Wang Q."/>
            <person name="Zhang B."/>
            <person name="Ji P."/>
            <person name="Bell-Sakyi L."/>
            <person name="Cui X.M."/>
            <person name="Yuan T.T."/>
            <person name="Jiang B.G."/>
            <person name="Yang W.F."/>
            <person name="Lam T.T."/>
            <person name="Chang Q.C."/>
            <person name="Ding S.J."/>
            <person name="Wang X.J."/>
            <person name="Zhu J.G."/>
            <person name="Ruan X.D."/>
            <person name="Zhao L."/>
            <person name="Wei J.T."/>
            <person name="Ye R.Z."/>
            <person name="Que T.C."/>
            <person name="Du C.H."/>
            <person name="Zhou Y.H."/>
            <person name="Cheng J.X."/>
            <person name="Dai P.F."/>
            <person name="Guo W.B."/>
            <person name="Han X.H."/>
            <person name="Huang E.J."/>
            <person name="Li L.F."/>
            <person name="Wei W."/>
            <person name="Gao Y.C."/>
            <person name="Liu J.Z."/>
            <person name="Shao H.Z."/>
            <person name="Wang X."/>
            <person name="Wang C.C."/>
            <person name="Yang T.C."/>
            <person name="Huo Q.B."/>
            <person name="Li W."/>
            <person name="Chen H.Y."/>
            <person name="Chen S.E."/>
            <person name="Zhou L.G."/>
            <person name="Ni X.B."/>
            <person name="Tian J.H."/>
            <person name="Sheng Y."/>
            <person name="Liu T."/>
            <person name="Pan Y.S."/>
            <person name="Xia L.Y."/>
            <person name="Li J."/>
            <person name="Zhao F."/>
            <person name="Cao W.C."/>
        </authorList>
    </citation>
    <scope>NUCLEOTIDE SEQUENCE</scope>
    <source>
        <strain evidence="3">Rsan-2018</strain>
    </source>
</reference>
<keyword evidence="2" id="KW-0812">Transmembrane</keyword>
<dbReference type="Proteomes" id="UP000821837">
    <property type="component" value="Unassembled WGS sequence"/>
</dbReference>
<comment type="caution">
    <text evidence="3">The sequence shown here is derived from an EMBL/GenBank/DDBJ whole genome shotgun (WGS) entry which is preliminary data.</text>
</comment>
<name>A0A9D4Q4D6_RHISA</name>
<feature type="region of interest" description="Disordered" evidence="1">
    <location>
        <begin position="142"/>
        <end position="183"/>
    </location>
</feature>
<evidence type="ECO:0000256" key="1">
    <source>
        <dbReference type="SAM" id="MobiDB-lite"/>
    </source>
</evidence>
<accession>A0A9D4Q4D6</accession>
<proteinExistence type="predicted"/>